<proteinExistence type="inferred from homology"/>
<evidence type="ECO:0000256" key="4">
    <source>
        <dbReference type="SAM" id="MobiDB-lite"/>
    </source>
</evidence>
<evidence type="ECO:0000256" key="3">
    <source>
        <dbReference type="RuleBase" id="RU361155"/>
    </source>
</evidence>
<keyword evidence="6" id="KW-1185">Reference proteome</keyword>
<dbReference type="InterPro" id="IPR027417">
    <property type="entry name" value="P-loop_NTPase"/>
</dbReference>
<dbReference type="PANTHER" id="PTHR11783">
    <property type="entry name" value="SULFOTRANSFERASE SULT"/>
    <property type="match status" value="1"/>
</dbReference>
<accession>A0ABM4U658</accession>
<name>A0ABM4U658_COFAR</name>
<evidence type="ECO:0000259" key="5">
    <source>
        <dbReference type="Pfam" id="PF00685"/>
    </source>
</evidence>
<dbReference type="RefSeq" id="XP_071902769.1">
    <property type="nucleotide sequence ID" value="XM_072046668.1"/>
</dbReference>
<reference evidence="7" key="1">
    <citation type="submission" date="2025-08" db="UniProtKB">
        <authorList>
            <consortium name="RefSeq"/>
        </authorList>
    </citation>
    <scope>IDENTIFICATION</scope>
    <source>
        <tissue evidence="7">Leaves</tissue>
    </source>
</reference>
<evidence type="ECO:0000313" key="7">
    <source>
        <dbReference type="RefSeq" id="XP_071902769.1"/>
    </source>
</evidence>
<feature type="compositionally biased region" description="Basic and acidic residues" evidence="4">
    <location>
        <begin position="62"/>
        <end position="74"/>
    </location>
</feature>
<feature type="domain" description="Sulfotransferase" evidence="5">
    <location>
        <begin position="92"/>
        <end position="274"/>
    </location>
</feature>
<protein>
    <recommendedName>
        <fullName evidence="3">Sulfotransferase</fullName>
        <ecNumber evidence="3">2.8.2.-</ecNumber>
    </recommendedName>
</protein>
<dbReference type="GeneID" id="113741078"/>
<organism evidence="6 7">
    <name type="scientific">Coffea arabica</name>
    <name type="common">Arabian coffee</name>
    <dbReference type="NCBI Taxonomy" id="13443"/>
    <lineage>
        <taxon>Eukaryota</taxon>
        <taxon>Viridiplantae</taxon>
        <taxon>Streptophyta</taxon>
        <taxon>Embryophyta</taxon>
        <taxon>Tracheophyta</taxon>
        <taxon>Spermatophyta</taxon>
        <taxon>Magnoliopsida</taxon>
        <taxon>eudicotyledons</taxon>
        <taxon>Gunneridae</taxon>
        <taxon>Pentapetalae</taxon>
        <taxon>asterids</taxon>
        <taxon>lamiids</taxon>
        <taxon>Gentianales</taxon>
        <taxon>Rubiaceae</taxon>
        <taxon>Ixoroideae</taxon>
        <taxon>Gardenieae complex</taxon>
        <taxon>Bertiereae - Coffeeae clade</taxon>
        <taxon>Coffeeae</taxon>
        <taxon>Coffea</taxon>
    </lineage>
</organism>
<evidence type="ECO:0000256" key="1">
    <source>
        <dbReference type="ARBA" id="ARBA00005771"/>
    </source>
</evidence>
<feature type="region of interest" description="Disordered" evidence="4">
    <location>
        <begin position="25"/>
        <end position="74"/>
    </location>
</feature>
<keyword evidence="2 3" id="KW-0808">Transferase</keyword>
<evidence type="ECO:0000256" key="2">
    <source>
        <dbReference type="ARBA" id="ARBA00022679"/>
    </source>
</evidence>
<evidence type="ECO:0000313" key="6">
    <source>
        <dbReference type="Proteomes" id="UP001652660"/>
    </source>
</evidence>
<dbReference type="InterPro" id="IPR000863">
    <property type="entry name" value="Sulfotransferase_dom"/>
</dbReference>
<dbReference type="Pfam" id="PF00685">
    <property type="entry name" value="Sulfotransfer_1"/>
    <property type="match status" value="1"/>
</dbReference>
<gene>
    <name evidence="7" type="primary">LOC113741078</name>
</gene>
<dbReference type="Gene3D" id="3.40.50.300">
    <property type="entry name" value="P-loop containing nucleotide triphosphate hydrolases"/>
    <property type="match status" value="1"/>
</dbReference>
<comment type="similarity">
    <text evidence="1 3">Belongs to the sulfotransferase 1 family.</text>
</comment>
<sequence length="279" mass="31658">MSSHLTSPGTSALSEKHWRHLMAPAPYSPPSYPEGYSVRARPPDRKQSRNGRTWGRSPAIHFGRENTPHLNPERPDFLEGAIAAKSDFQAQDDDVLLSSQPKSGTTWLKALVVSIMDNYAARTTNNVNDAMVQYDLLTENFPHDLIPSLEIQIFNPSKASASPIPLPTVRGRPRLYQTHVPYGMLSESIKTSGCKIVYITRDPKDVLVSSWHFLDANNQSTEEPYPMEDAFESFCKGVQAFGPFHDHVLGYWRECLARPDKIIFLRYEDLKKRSKRRSE</sequence>
<dbReference type="Proteomes" id="UP001652660">
    <property type="component" value="Chromosome 4e"/>
</dbReference>
<dbReference type="EC" id="2.8.2.-" evidence="3"/>
<dbReference type="SUPFAM" id="SSF52540">
    <property type="entry name" value="P-loop containing nucleoside triphosphate hydrolases"/>
    <property type="match status" value="1"/>
</dbReference>